<dbReference type="EMBL" id="CAFBNE010000236">
    <property type="protein sequence ID" value="CAB4973864.1"/>
    <property type="molecule type" value="Genomic_DNA"/>
</dbReference>
<organism evidence="2">
    <name type="scientific">freshwater metagenome</name>
    <dbReference type="NCBI Taxonomy" id="449393"/>
    <lineage>
        <taxon>unclassified sequences</taxon>
        <taxon>metagenomes</taxon>
        <taxon>ecological metagenomes</taxon>
    </lineage>
</organism>
<evidence type="ECO:0000256" key="1">
    <source>
        <dbReference type="SAM" id="MobiDB-lite"/>
    </source>
</evidence>
<protein>
    <submittedName>
        <fullName evidence="2">Unannotated protein</fullName>
    </submittedName>
</protein>
<name>A0A6J7M8H4_9ZZZZ</name>
<feature type="compositionally biased region" description="Basic and acidic residues" evidence="1">
    <location>
        <begin position="57"/>
        <end position="67"/>
    </location>
</feature>
<feature type="region of interest" description="Disordered" evidence="1">
    <location>
        <begin position="40"/>
        <end position="82"/>
    </location>
</feature>
<feature type="compositionally biased region" description="Acidic residues" evidence="1">
    <location>
        <begin position="70"/>
        <end position="82"/>
    </location>
</feature>
<feature type="compositionally biased region" description="Basic and acidic residues" evidence="1">
    <location>
        <begin position="14"/>
        <end position="26"/>
    </location>
</feature>
<accession>A0A6J7M8H4</accession>
<gene>
    <name evidence="2" type="ORF">UFOPK3772_03577</name>
</gene>
<sequence>MTGQVRAERRVHRASREEPEVHREEVVAKPRERHLCSAHRTTGNVGRFDDDNGAALAREHGGGREPVDPGADDDDIDSCFHR</sequence>
<proteinExistence type="predicted"/>
<dbReference type="AlphaFoldDB" id="A0A6J7M8H4"/>
<reference evidence="2" key="1">
    <citation type="submission" date="2020-05" db="EMBL/GenBank/DDBJ databases">
        <authorList>
            <person name="Chiriac C."/>
            <person name="Salcher M."/>
            <person name="Ghai R."/>
            <person name="Kavagutti S V."/>
        </authorList>
    </citation>
    <scope>NUCLEOTIDE SEQUENCE</scope>
</reference>
<feature type="region of interest" description="Disordered" evidence="1">
    <location>
        <begin position="1"/>
        <end position="26"/>
    </location>
</feature>
<evidence type="ECO:0000313" key="2">
    <source>
        <dbReference type="EMBL" id="CAB4973864.1"/>
    </source>
</evidence>